<protein>
    <submittedName>
        <fullName evidence="2">NIPSNAP family protein</fullName>
    </submittedName>
</protein>
<proteinExistence type="predicted"/>
<dbReference type="InterPro" id="IPR011008">
    <property type="entry name" value="Dimeric_a/b-barrel"/>
</dbReference>
<evidence type="ECO:0000259" key="1">
    <source>
        <dbReference type="Pfam" id="PF07978"/>
    </source>
</evidence>
<accession>A0A849VS31</accession>
<dbReference type="Pfam" id="PF07978">
    <property type="entry name" value="NIPSNAP"/>
    <property type="match status" value="1"/>
</dbReference>
<reference evidence="2 3" key="1">
    <citation type="submission" date="2020-05" db="EMBL/GenBank/DDBJ databases">
        <authorList>
            <person name="Kim M.K."/>
        </authorList>
    </citation>
    <scope>NUCLEOTIDE SEQUENCE [LARGE SCALE GENOMIC DNA]</scope>
    <source>
        <strain evidence="2 3">BT25</strain>
    </source>
</reference>
<name>A0A849VS31_9HYPH</name>
<gene>
    <name evidence="2" type="ORF">HQ945_16290</name>
</gene>
<organism evidence="2 3">
    <name type="scientific">Phyllobacterium pellucidum</name>
    <dbReference type="NCBI Taxonomy" id="2740464"/>
    <lineage>
        <taxon>Bacteria</taxon>
        <taxon>Pseudomonadati</taxon>
        <taxon>Pseudomonadota</taxon>
        <taxon>Alphaproteobacteria</taxon>
        <taxon>Hyphomicrobiales</taxon>
        <taxon>Phyllobacteriaceae</taxon>
        <taxon>Phyllobacterium</taxon>
    </lineage>
</organism>
<comment type="caution">
    <text evidence="2">The sequence shown here is derived from an EMBL/GenBank/DDBJ whole genome shotgun (WGS) entry which is preliminary data.</text>
</comment>
<dbReference type="SUPFAM" id="SSF54909">
    <property type="entry name" value="Dimeric alpha+beta barrel"/>
    <property type="match status" value="1"/>
</dbReference>
<dbReference type="AlphaFoldDB" id="A0A849VS31"/>
<dbReference type="EMBL" id="JABUMX010000003">
    <property type="protein sequence ID" value="NTS32818.1"/>
    <property type="molecule type" value="Genomic_DNA"/>
</dbReference>
<sequence>MTVEIAHPTDGEPAQSPIMELRRYMLHPRRRDELITLFDAEFIETQEACGMRVIGQFRDLDDPNAFVWLRGFSGMRERHAALTAFYDGPVWTRHRDAANATMLDSDDVFLLHPAGDSGGFRFPDARPGHGCEQPSPAIYQALTYRLKEPAENAFLSFHRNELQPILDRMGDIRIAILASEHSKNTFSRLPVRLGENVFVVFSRFDNLAAHADFNRRLTNDTAWQRVQEALESYLIADSIVARLSPTGRSALR</sequence>
<dbReference type="InterPro" id="IPR012577">
    <property type="entry name" value="NIPSNAP"/>
</dbReference>
<dbReference type="RefSeq" id="WP_174208288.1">
    <property type="nucleotide sequence ID" value="NZ_JABUMX010000003.1"/>
</dbReference>
<dbReference type="Proteomes" id="UP000550508">
    <property type="component" value="Unassembled WGS sequence"/>
</dbReference>
<dbReference type="Gene3D" id="3.30.70.100">
    <property type="match status" value="2"/>
</dbReference>
<evidence type="ECO:0000313" key="3">
    <source>
        <dbReference type="Proteomes" id="UP000550508"/>
    </source>
</evidence>
<evidence type="ECO:0000313" key="2">
    <source>
        <dbReference type="EMBL" id="NTS32818.1"/>
    </source>
</evidence>
<feature type="domain" description="NIPSNAP" evidence="1">
    <location>
        <begin position="19"/>
        <end position="114"/>
    </location>
</feature>
<keyword evidence="3" id="KW-1185">Reference proteome</keyword>